<dbReference type="PROSITE" id="PS01174">
    <property type="entry name" value="LIPASE_GDXG_SER"/>
    <property type="match status" value="1"/>
</dbReference>
<accession>A0ABY4FGZ1</accession>
<dbReference type="EMBL" id="CP095045">
    <property type="protein sequence ID" value="UOQ55943.1"/>
    <property type="molecule type" value="Genomic_DNA"/>
</dbReference>
<dbReference type="PANTHER" id="PTHR48081">
    <property type="entry name" value="AB HYDROLASE SUPERFAMILY PROTEIN C4A8.06C"/>
    <property type="match status" value="1"/>
</dbReference>
<dbReference type="InterPro" id="IPR033140">
    <property type="entry name" value="Lipase_GDXG_put_SER_AS"/>
</dbReference>
<organism evidence="5 6">
    <name type="scientific">Leucobacter allii</name>
    <dbReference type="NCBI Taxonomy" id="2932247"/>
    <lineage>
        <taxon>Bacteria</taxon>
        <taxon>Bacillati</taxon>
        <taxon>Actinomycetota</taxon>
        <taxon>Actinomycetes</taxon>
        <taxon>Micrococcales</taxon>
        <taxon>Microbacteriaceae</taxon>
        <taxon>Leucobacter</taxon>
    </lineage>
</organism>
<proteinExistence type="inferred from homology"/>
<keyword evidence="6" id="KW-1185">Reference proteome</keyword>
<dbReference type="InterPro" id="IPR013094">
    <property type="entry name" value="AB_hydrolase_3"/>
</dbReference>
<evidence type="ECO:0000256" key="3">
    <source>
        <dbReference type="PROSITE-ProRule" id="PRU10038"/>
    </source>
</evidence>
<gene>
    <name evidence="5" type="ORF">MUN78_09520</name>
</gene>
<dbReference type="SUPFAM" id="SSF53474">
    <property type="entry name" value="alpha/beta-Hydrolases"/>
    <property type="match status" value="1"/>
</dbReference>
<dbReference type="InterPro" id="IPR029058">
    <property type="entry name" value="AB_hydrolase_fold"/>
</dbReference>
<keyword evidence="2 5" id="KW-0378">Hydrolase</keyword>
<dbReference type="PANTHER" id="PTHR48081:SF8">
    <property type="entry name" value="ALPHA_BETA HYDROLASE FOLD-3 DOMAIN-CONTAINING PROTEIN-RELATED"/>
    <property type="match status" value="1"/>
</dbReference>
<sequence length="313" mass="33102">MILPSAAVPLYLALVGARRPFATAEGARARIAERRLRPLGYAPPERLRRDVAISAGHEHGWPVYRVTPSPVLPNLARAAAALVYVHGGGWVNEISPLHWRLVAQLAAEANLEVIVPIYRLVPFGTAIEARDGVAALVEEARARYDDVLLAGDSAGGQIALSAALALRDRGIALPLTTLVSPALDLSWSNPRIPEVQPSDPWLGVPGGVVLAEAWRGELPLDDPAVSPLAGELAGLGPLSVYSGTRDVLNPDARLLVERAQEVGVGVSLHERRGQLHVYPLLPTPVGRSARADIVAELRAAVRGGRATPAGADD</sequence>
<reference evidence="5 6" key="1">
    <citation type="submission" date="2022-04" db="EMBL/GenBank/DDBJ databases">
        <title>Leucobacter sp. isolated from rhizosphere of garlic.</title>
        <authorList>
            <person name="Won M."/>
            <person name="Lee C.-M."/>
            <person name="Woen H.-Y."/>
            <person name="Kwon S.-W."/>
        </authorList>
    </citation>
    <scope>NUCLEOTIDE SEQUENCE [LARGE SCALE GENOMIC DNA]</scope>
    <source>
        <strain evidence="5 6">H21R-40</strain>
    </source>
</reference>
<evidence type="ECO:0000259" key="4">
    <source>
        <dbReference type="Pfam" id="PF07859"/>
    </source>
</evidence>
<dbReference type="InterPro" id="IPR050300">
    <property type="entry name" value="GDXG_lipolytic_enzyme"/>
</dbReference>
<name>A0ABY4FGZ1_9MICO</name>
<evidence type="ECO:0000313" key="6">
    <source>
        <dbReference type="Proteomes" id="UP000831786"/>
    </source>
</evidence>
<dbReference type="RefSeq" id="WP_244726033.1">
    <property type="nucleotide sequence ID" value="NZ_CP095045.1"/>
</dbReference>
<dbReference type="Gene3D" id="3.40.50.1820">
    <property type="entry name" value="alpha/beta hydrolase"/>
    <property type="match status" value="1"/>
</dbReference>
<evidence type="ECO:0000256" key="1">
    <source>
        <dbReference type="ARBA" id="ARBA00010515"/>
    </source>
</evidence>
<dbReference type="GO" id="GO:0016787">
    <property type="term" value="F:hydrolase activity"/>
    <property type="evidence" value="ECO:0007669"/>
    <property type="project" value="UniProtKB-KW"/>
</dbReference>
<dbReference type="Proteomes" id="UP000831786">
    <property type="component" value="Chromosome"/>
</dbReference>
<feature type="active site" evidence="3">
    <location>
        <position position="153"/>
    </location>
</feature>
<protein>
    <submittedName>
        <fullName evidence="5">Alpha/beta hydrolase</fullName>
    </submittedName>
</protein>
<comment type="similarity">
    <text evidence="1">Belongs to the 'GDXG' lipolytic enzyme family.</text>
</comment>
<evidence type="ECO:0000313" key="5">
    <source>
        <dbReference type="EMBL" id="UOQ55943.1"/>
    </source>
</evidence>
<evidence type="ECO:0000256" key="2">
    <source>
        <dbReference type="ARBA" id="ARBA00022801"/>
    </source>
</evidence>
<feature type="domain" description="Alpha/beta hydrolase fold-3" evidence="4">
    <location>
        <begin position="82"/>
        <end position="278"/>
    </location>
</feature>
<dbReference type="Pfam" id="PF07859">
    <property type="entry name" value="Abhydrolase_3"/>
    <property type="match status" value="1"/>
</dbReference>